<gene>
    <name evidence="1" type="ORF">AVEN_256662_1</name>
</gene>
<accession>A0A4Y2RKF8</accession>
<name>A0A4Y2RKF8_ARAVE</name>
<dbReference type="AlphaFoldDB" id="A0A4Y2RKF8"/>
<sequence length="97" mass="11815">MLNLKVFLCICFQRYEKFIKYDVDFWTRHLNHGSYTKTHDSMTVESYLVTNPETYMLYMSMLDQNWFLISKLHVDTMKTLFSMYTTLFEKLLIMKTP</sequence>
<evidence type="ECO:0000313" key="2">
    <source>
        <dbReference type="Proteomes" id="UP000499080"/>
    </source>
</evidence>
<evidence type="ECO:0000313" key="1">
    <source>
        <dbReference type="EMBL" id="GBN75910.1"/>
    </source>
</evidence>
<reference evidence="1 2" key="1">
    <citation type="journal article" date="2019" name="Sci. Rep.">
        <title>Orb-weaving spider Araneus ventricosus genome elucidates the spidroin gene catalogue.</title>
        <authorList>
            <person name="Kono N."/>
            <person name="Nakamura H."/>
            <person name="Ohtoshi R."/>
            <person name="Moran D.A.P."/>
            <person name="Shinohara A."/>
            <person name="Yoshida Y."/>
            <person name="Fujiwara M."/>
            <person name="Mori M."/>
            <person name="Tomita M."/>
            <person name="Arakawa K."/>
        </authorList>
    </citation>
    <scope>NUCLEOTIDE SEQUENCE [LARGE SCALE GENOMIC DNA]</scope>
</reference>
<dbReference type="Proteomes" id="UP000499080">
    <property type="component" value="Unassembled WGS sequence"/>
</dbReference>
<keyword evidence="2" id="KW-1185">Reference proteome</keyword>
<protein>
    <submittedName>
        <fullName evidence="1">Uncharacterized protein</fullName>
    </submittedName>
</protein>
<proteinExistence type="predicted"/>
<comment type="caution">
    <text evidence="1">The sequence shown here is derived from an EMBL/GenBank/DDBJ whole genome shotgun (WGS) entry which is preliminary data.</text>
</comment>
<organism evidence="1 2">
    <name type="scientific">Araneus ventricosus</name>
    <name type="common">Orbweaver spider</name>
    <name type="synonym">Epeira ventricosa</name>
    <dbReference type="NCBI Taxonomy" id="182803"/>
    <lineage>
        <taxon>Eukaryota</taxon>
        <taxon>Metazoa</taxon>
        <taxon>Ecdysozoa</taxon>
        <taxon>Arthropoda</taxon>
        <taxon>Chelicerata</taxon>
        <taxon>Arachnida</taxon>
        <taxon>Araneae</taxon>
        <taxon>Araneomorphae</taxon>
        <taxon>Entelegynae</taxon>
        <taxon>Araneoidea</taxon>
        <taxon>Araneidae</taxon>
        <taxon>Araneus</taxon>
    </lineage>
</organism>
<dbReference type="EMBL" id="BGPR01017369">
    <property type="protein sequence ID" value="GBN75910.1"/>
    <property type="molecule type" value="Genomic_DNA"/>
</dbReference>